<dbReference type="InterPro" id="IPR002317">
    <property type="entry name" value="Ser-tRNA-ligase_type_1"/>
</dbReference>
<feature type="coiled-coil region" evidence="1">
    <location>
        <begin position="92"/>
        <end position="169"/>
    </location>
</feature>
<reference evidence="3" key="1">
    <citation type="submission" date="2022-03" db="EMBL/GenBank/DDBJ databases">
        <authorList>
            <person name="Martin C."/>
        </authorList>
    </citation>
    <scope>NUCLEOTIDE SEQUENCE</scope>
</reference>
<dbReference type="EMBL" id="CAIIXF020000006">
    <property type="protein sequence ID" value="CAH1785603.1"/>
    <property type="molecule type" value="Genomic_DNA"/>
</dbReference>
<dbReference type="GO" id="GO:0005524">
    <property type="term" value="F:ATP binding"/>
    <property type="evidence" value="ECO:0007669"/>
    <property type="project" value="InterPro"/>
</dbReference>
<accession>A0A8S4P1K1</accession>
<dbReference type="InterPro" id="IPR010978">
    <property type="entry name" value="tRNA-bd_arm"/>
</dbReference>
<evidence type="ECO:0000259" key="2">
    <source>
        <dbReference type="Pfam" id="PF02403"/>
    </source>
</evidence>
<dbReference type="Gene3D" id="3.30.930.10">
    <property type="entry name" value="Bira Bifunctional Protein, Domain 2"/>
    <property type="match status" value="1"/>
</dbReference>
<evidence type="ECO:0000313" key="3">
    <source>
        <dbReference type="EMBL" id="CAH1785603.1"/>
    </source>
</evidence>
<dbReference type="PANTHER" id="PTHR11778">
    <property type="entry name" value="SERYL-TRNA SYNTHETASE"/>
    <property type="match status" value="1"/>
</dbReference>
<dbReference type="SUPFAM" id="SSF55681">
    <property type="entry name" value="Class II aaRS and biotin synthetases"/>
    <property type="match status" value="1"/>
</dbReference>
<sequence>MILTRHSTLTFSIIRSHWRTLKSLHIKPDIKQHVTRCLKHSKATSLFCNRLKAVGEAAVVELDLNMDVLVDKESYLRMWKSINSRGLVHLKLKDMKETYAEYDELKQQRENLELEKDTISQKFSELMKNKDAVDKKTLDEEKRLLQEKGKEVKQQLKDTQVKFADLEEKVITFVLQLPNYVHDLAPKGVSRRHLTRQWYPPKEFDFEAKSYMELCGENLEFSPMSPKAYYLKGKLAMLEQALIHYTTDHLLEAGFEQMSCPDMFKTPVLEACSLYSEEKKK</sequence>
<dbReference type="GO" id="GO:0006434">
    <property type="term" value="P:seryl-tRNA aminoacylation"/>
    <property type="evidence" value="ECO:0007669"/>
    <property type="project" value="InterPro"/>
</dbReference>
<evidence type="ECO:0000313" key="4">
    <source>
        <dbReference type="Proteomes" id="UP000749559"/>
    </source>
</evidence>
<dbReference type="Gene3D" id="1.10.287.40">
    <property type="entry name" value="Serine-tRNA synthetase, tRNA binding domain"/>
    <property type="match status" value="1"/>
</dbReference>
<proteinExistence type="predicted"/>
<dbReference type="InterPro" id="IPR045864">
    <property type="entry name" value="aa-tRNA-synth_II/BPL/LPL"/>
</dbReference>
<gene>
    <name evidence="3" type="ORF">OFUS_LOCUS11632</name>
</gene>
<dbReference type="AlphaFoldDB" id="A0A8S4P1K1"/>
<protein>
    <recommendedName>
        <fullName evidence="2">Serine-tRNA synthetase type1 N-terminal domain-containing protein</fullName>
    </recommendedName>
</protein>
<comment type="caution">
    <text evidence="3">The sequence shown here is derived from an EMBL/GenBank/DDBJ whole genome shotgun (WGS) entry which is preliminary data.</text>
</comment>
<name>A0A8S4P1K1_OWEFU</name>
<dbReference type="Proteomes" id="UP000749559">
    <property type="component" value="Unassembled WGS sequence"/>
</dbReference>
<dbReference type="InterPro" id="IPR015866">
    <property type="entry name" value="Ser-tRNA-synth_1_N"/>
</dbReference>
<keyword evidence="4" id="KW-1185">Reference proteome</keyword>
<feature type="domain" description="Serine-tRNA synthetase type1 N-terminal" evidence="2">
    <location>
        <begin position="80"/>
        <end position="180"/>
    </location>
</feature>
<dbReference type="OrthoDB" id="24683at2759"/>
<dbReference type="InterPro" id="IPR042103">
    <property type="entry name" value="SerRS_1_N_sf"/>
</dbReference>
<feature type="non-terminal residue" evidence="3">
    <location>
        <position position="281"/>
    </location>
</feature>
<dbReference type="GO" id="GO:0004828">
    <property type="term" value="F:serine-tRNA ligase activity"/>
    <property type="evidence" value="ECO:0007669"/>
    <property type="project" value="InterPro"/>
</dbReference>
<dbReference type="SUPFAM" id="SSF46589">
    <property type="entry name" value="tRNA-binding arm"/>
    <property type="match status" value="1"/>
</dbReference>
<dbReference type="Pfam" id="PF02403">
    <property type="entry name" value="Seryl_tRNA_N"/>
    <property type="match status" value="1"/>
</dbReference>
<evidence type="ECO:0000256" key="1">
    <source>
        <dbReference type="SAM" id="Coils"/>
    </source>
</evidence>
<organism evidence="3 4">
    <name type="scientific">Owenia fusiformis</name>
    <name type="common">Polychaete worm</name>
    <dbReference type="NCBI Taxonomy" id="6347"/>
    <lineage>
        <taxon>Eukaryota</taxon>
        <taxon>Metazoa</taxon>
        <taxon>Spiralia</taxon>
        <taxon>Lophotrochozoa</taxon>
        <taxon>Annelida</taxon>
        <taxon>Polychaeta</taxon>
        <taxon>Sedentaria</taxon>
        <taxon>Canalipalpata</taxon>
        <taxon>Sabellida</taxon>
        <taxon>Oweniida</taxon>
        <taxon>Oweniidae</taxon>
        <taxon>Owenia</taxon>
    </lineage>
</organism>
<keyword evidence="1" id="KW-0175">Coiled coil</keyword>